<evidence type="ECO:0000256" key="1">
    <source>
        <dbReference type="ARBA" id="ARBA00022857"/>
    </source>
</evidence>
<sequence>MVQGFQGLDMAVWIVIGASRGIGLEWVRQLLARGDQVFATVRDHTKASQLWTLSGSAPRASCQLLECDVSSEASIIRFINDIAAMRNLDRIDHVVVNAGILNYPNRATELSFDDFSNHLRTNAVGPIITAQKLLQTRIPIRTITFMSSDSGSAMDFRAFEDGFAAYAASKAALNQMLRHMAAELQRMKVYTTILAMHPGEVATDMANISVGWEVDGIISAEQSVAGMLRVVESKTIQDSGTFWTWEGLQHPW</sequence>
<dbReference type="PROSITE" id="PS00061">
    <property type="entry name" value="ADH_SHORT"/>
    <property type="match status" value="1"/>
</dbReference>
<keyword evidence="3" id="KW-1185">Reference proteome</keyword>
<organism evidence="2 3">
    <name type="scientific">Lepraria finkii</name>
    <dbReference type="NCBI Taxonomy" id="1340010"/>
    <lineage>
        <taxon>Eukaryota</taxon>
        <taxon>Fungi</taxon>
        <taxon>Dikarya</taxon>
        <taxon>Ascomycota</taxon>
        <taxon>Pezizomycotina</taxon>
        <taxon>Lecanoromycetes</taxon>
        <taxon>OSLEUM clade</taxon>
        <taxon>Lecanoromycetidae</taxon>
        <taxon>Lecanorales</taxon>
        <taxon>Lecanorineae</taxon>
        <taxon>Stereocaulaceae</taxon>
        <taxon>Lepraria</taxon>
    </lineage>
</organism>
<dbReference type="Proteomes" id="UP001590951">
    <property type="component" value="Unassembled WGS sequence"/>
</dbReference>
<evidence type="ECO:0008006" key="4">
    <source>
        <dbReference type="Google" id="ProtNLM"/>
    </source>
</evidence>
<dbReference type="Pfam" id="PF00106">
    <property type="entry name" value="adh_short"/>
    <property type="match status" value="1"/>
</dbReference>
<reference evidence="2 3" key="1">
    <citation type="submission" date="2024-09" db="EMBL/GenBank/DDBJ databases">
        <title>Rethinking Asexuality: The Enigmatic Case of Functional Sexual Genes in Lepraria (Stereocaulaceae).</title>
        <authorList>
            <person name="Doellman M."/>
            <person name="Sun Y."/>
            <person name="Barcenas-Pena A."/>
            <person name="Lumbsch H.T."/>
            <person name="Grewe F."/>
        </authorList>
    </citation>
    <scope>NUCLEOTIDE SEQUENCE [LARGE SCALE GENOMIC DNA]</scope>
    <source>
        <strain evidence="2 3">Grewe 0041</strain>
    </source>
</reference>
<dbReference type="Gene3D" id="3.40.50.720">
    <property type="entry name" value="NAD(P)-binding Rossmann-like Domain"/>
    <property type="match status" value="1"/>
</dbReference>
<dbReference type="PRINTS" id="PR00081">
    <property type="entry name" value="GDHRDH"/>
</dbReference>
<evidence type="ECO:0000313" key="3">
    <source>
        <dbReference type="Proteomes" id="UP001590951"/>
    </source>
</evidence>
<dbReference type="InterPro" id="IPR020904">
    <property type="entry name" value="Sc_DH/Rdtase_CS"/>
</dbReference>
<dbReference type="InterPro" id="IPR002347">
    <property type="entry name" value="SDR_fam"/>
</dbReference>
<evidence type="ECO:0000313" key="2">
    <source>
        <dbReference type="EMBL" id="KAL2056950.1"/>
    </source>
</evidence>
<dbReference type="SUPFAM" id="SSF51735">
    <property type="entry name" value="NAD(P)-binding Rossmann-fold domains"/>
    <property type="match status" value="1"/>
</dbReference>
<keyword evidence="1" id="KW-0521">NADP</keyword>
<dbReference type="PANTHER" id="PTHR45458:SF1">
    <property type="entry name" value="SHORT CHAIN DEHYDROGENASE"/>
    <property type="match status" value="1"/>
</dbReference>
<proteinExistence type="predicted"/>
<protein>
    <recommendedName>
        <fullName evidence="4">NAD(P)-binding protein</fullName>
    </recommendedName>
</protein>
<comment type="caution">
    <text evidence="2">The sequence shown here is derived from an EMBL/GenBank/DDBJ whole genome shotgun (WGS) entry which is preliminary data.</text>
</comment>
<name>A0ABR4BGT6_9LECA</name>
<dbReference type="InterPro" id="IPR036291">
    <property type="entry name" value="NAD(P)-bd_dom_sf"/>
</dbReference>
<accession>A0ABR4BGT6</accession>
<dbReference type="EMBL" id="JBHFEH010000006">
    <property type="protein sequence ID" value="KAL2056950.1"/>
    <property type="molecule type" value="Genomic_DNA"/>
</dbReference>
<gene>
    <name evidence="2" type="ORF">ABVK25_002689</name>
</gene>
<dbReference type="PANTHER" id="PTHR45458">
    <property type="entry name" value="SHORT-CHAIN DEHYDROGENASE/REDUCTASE SDR"/>
    <property type="match status" value="1"/>
</dbReference>
<dbReference type="InterPro" id="IPR052184">
    <property type="entry name" value="SDR_enzymes"/>
</dbReference>